<evidence type="ECO:0000256" key="5">
    <source>
        <dbReference type="SAM" id="MobiDB-lite"/>
    </source>
</evidence>
<dbReference type="GO" id="GO:0006355">
    <property type="term" value="P:regulation of DNA-templated transcription"/>
    <property type="evidence" value="ECO:0007669"/>
    <property type="project" value="InterPro"/>
</dbReference>
<proteinExistence type="inferred from homology"/>
<dbReference type="InterPro" id="IPR005158">
    <property type="entry name" value="BTAD"/>
</dbReference>
<dbReference type="Gene3D" id="1.10.10.10">
    <property type="entry name" value="Winged helix-like DNA-binding domain superfamily/Winged helix DNA-binding domain"/>
    <property type="match status" value="1"/>
</dbReference>
<dbReference type="SUPFAM" id="SSF48452">
    <property type="entry name" value="TPR-like"/>
    <property type="match status" value="1"/>
</dbReference>
<dbReference type="GO" id="GO:0003677">
    <property type="term" value="F:DNA binding"/>
    <property type="evidence" value="ECO:0007669"/>
    <property type="project" value="UniProtKB-KW"/>
</dbReference>
<name>A0A6J7A483_9ZZZZ</name>
<feature type="compositionally biased region" description="Pro residues" evidence="5">
    <location>
        <begin position="113"/>
        <end position="125"/>
    </location>
</feature>
<evidence type="ECO:0000256" key="2">
    <source>
        <dbReference type="ARBA" id="ARBA00023015"/>
    </source>
</evidence>
<keyword evidence="3" id="KW-0238">DNA-binding</keyword>
<dbReference type="Gene3D" id="1.25.40.10">
    <property type="entry name" value="Tetratricopeptide repeat domain"/>
    <property type="match status" value="1"/>
</dbReference>
<reference evidence="8" key="1">
    <citation type="submission" date="2020-05" db="EMBL/GenBank/DDBJ databases">
        <authorList>
            <person name="Chiriac C."/>
            <person name="Salcher M."/>
            <person name="Ghai R."/>
            <person name="Kavagutti S V."/>
        </authorList>
    </citation>
    <scope>NUCLEOTIDE SEQUENCE</scope>
</reference>
<dbReference type="InterPro" id="IPR001867">
    <property type="entry name" value="OmpR/PhoB-type_DNA-bd"/>
</dbReference>
<evidence type="ECO:0000259" key="6">
    <source>
        <dbReference type="SMART" id="SM00862"/>
    </source>
</evidence>
<evidence type="ECO:0000313" key="8">
    <source>
        <dbReference type="EMBL" id="CAB4827695.1"/>
    </source>
</evidence>
<gene>
    <name evidence="8" type="ORF">UFOPK3001_02582</name>
</gene>
<organism evidence="8">
    <name type="scientific">freshwater metagenome</name>
    <dbReference type="NCBI Taxonomy" id="449393"/>
    <lineage>
        <taxon>unclassified sequences</taxon>
        <taxon>metagenomes</taxon>
        <taxon>ecological metagenomes</taxon>
    </lineage>
</organism>
<keyword evidence="2" id="KW-0805">Transcription regulation</keyword>
<dbReference type="InterPro" id="IPR051677">
    <property type="entry name" value="AfsR-DnrI-RedD_regulator"/>
</dbReference>
<dbReference type="SMART" id="SM00862">
    <property type="entry name" value="Trans_reg_C"/>
    <property type="match status" value="1"/>
</dbReference>
<keyword evidence="4" id="KW-0804">Transcription</keyword>
<feature type="domain" description="Bacterial transcriptional activator" evidence="7">
    <location>
        <begin position="684"/>
        <end position="825"/>
    </location>
</feature>
<dbReference type="PANTHER" id="PTHR35807">
    <property type="entry name" value="TRANSCRIPTIONAL REGULATOR REDD-RELATED"/>
    <property type="match status" value="1"/>
</dbReference>
<evidence type="ECO:0000256" key="4">
    <source>
        <dbReference type="ARBA" id="ARBA00023163"/>
    </source>
</evidence>
<comment type="similarity">
    <text evidence="1">Belongs to the AfsR/DnrI/RedD regulatory family.</text>
</comment>
<dbReference type="EMBL" id="CAFAAJ010000276">
    <property type="protein sequence ID" value="CAB4827695.1"/>
    <property type="molecule type" value="Genomic_DNA"/>
</dbReference>
<dbReference type="GO" id="GO:0000160">
    <property type="term" value="P:phosphorelay signal transduction system"/>
    <property type="evidence" value="ECO:0007669"/>
    <property type="project" value="InterPro"/>
</dbReference>
<dbReference type="Pfam" id="PF03704">
    <property type="entry name" value="BTAD"/>
    <property type="match status" value="1"/>
</dbReference>
<evidence type="ECO:0000256" key="3">
    <source>
        <dbReference type="ARBA" id="ARBA00023125"/>
    </source>
</evidence>
<dbReference type="SUPFAM" id="SSF46894">
    <property type="entry name" value="C-terminal effector domain of the bipartite response regulators"/>
    <property type="match status" value="1"/>
</dbReference>
<dbReference type="PANTHER" id="PTHR35807:SF1">
    <property type="entry name" value="TRANSCRIPTIONAL REGULATOR REDD"/>
    <property type="match status" value="1"/>
</dbReference>
<feature type="region of interest" description="Disordered" evidence="5">
    <location>
        <begin position="109"/>
        <end position="195"/>
    </location>
</feature>
<dbReference type="SMART" id="SM01043">
    <property type="entry name" value="BTAD"/>
    <property type="match status" value="1"/>
</dbReference>
<evidence type="ECO:0000256" key="1">
    <source>
        <dbReference type="ARBA" id="ARBA00005820"/>
    </source>
</evidence>
<protein>
    <submittedName>
        <fullName evidence="8">Unannotated protein</fullName>
    </submittedName>
</protein>
<feature type="compositionally biased region" description="Pro residues" evidence="5">
    <location>
        <begin position="132"/>
        <end position="149"/>
    </location>
</feature>
<dbReference type="Pfam" id="PF00486">
    <property type="entry name" value="Trans_reg_C"/>
    <property type="match status" value="1"/>
</dbReference>
<dbReference type="AlphaFoldDB" id="A0A6J7A483"/>
<dbReference type="InterPro" id="IPR011990">
    <property type="entry name" value="TPR-like_helical_dom_sf"/>
</dbReference>
<dbReference type="InterPro" id="IPR016032">
    <property type="entry name" value="Sig_transdc_resp-reg_C-effctor"/>
</dbReference>
<accession>A0A6J7A483</accession>
<evidence type="ECO:0000259" key="7">
    <source>
        <dbReference type="SMART" id="SM01043"/>
    </source>
</evidence>
<feature type="domain" description="OmpR/PhoB-type" evidence="6">
    <location>
        <begin position="604"/>
        <end position="678"/>
    </location>
</feature>
<sequence>MPDGGTYQGGAFPEGMTVLTPGERSLGGEGVPAVSGDVGWLPGETVVVEPGDNVWDLSAERLDRADGETVTPTNAEIADHMHLVIDTNTFPSGNPSLIFPGDTINFPAIGSPPLAPPTAPPPLLPQPATDLPTPPTTEAHPPPPAPPDVPTHTEAPTIVIETGTTVPPRHPADTPPDTEQTAPAVTDHDTSPDRSLVTLAGVTGTVALASGLTTALVRQRRRRRALGTGRPSRLSTRQAEVETAIVAASDVPFTRWAGQELAALARQLTPTAIKGAPLAVELEPGIGIEILWDQPCHTAPIPWEATDGGWSWRVHYDPDEPTPLAEWPSPIPALVTVGTRGHRQLLVDLEAVATLAVSGPTADVEAWIRAVVLELGAGDDLADASVLTVGSGVDGVEHLERVAYVHPDEAVGLLTARAHEVTNLLDEHESLFHRRLGENPVLGLSTDVVVCGDLDLETQAQIAARVMPRHGAAVILTADIEHAGARLVLDGYGSAVLHGIGTDPILITPVGVPRETAAEIAVLLDHEHDPSADQPLTDEVVTELVPESEQGPTDVALASTSEPSAPLVQNSLLDSAGSDNGDDEWCQPEPALLVRILGRPAVPDRPEIQGLKLRLLVYLACQNGRTVSRSRILDAVWGGEARERKTFSNKLSDLRNTLGTSPSGSPLLSTATDAGVRLDPSVMTDLTVFIALAARARDAASNEAIELLSDALTLVHGEPFDDGGYEWADATQDNVQTHDHILNAARELYRLACDAADLATARFALVRGLKAVPGHEDLYRLRMQLEHRAANTAAIHATFNELTHQLNVLECEPSTETVNLYRQLVGRRS</sequence>
<dbReference type="InterPro" id="IPR036388">
    <property type="entry name" value="WH-like_DNA-bd_sf"/>
</dbReference>